<comment type="function">
    <text evidence="4">Key component of the cytosolic iron-sulfur protein assembly (CIA) complex, a multiprotein complex that mediates the incorporation of iron-sulfur cluster into apoproteins specifically involved in DNA metabolism and genomic integrity. In the CIA complex, MMS19 acts as an adapter between early-acting CIA components and a subset of cellular target iron-sulfur proteins.</text>
</comment>
<dbReference type="InterPro" id="IPR039920">
    <property type="entry name" value="MMS19"/>
</dbReference>
<keyword evidence="3 4" id="KW-0539">Nucleus</keyword>
<evidence type="ECO:0000259" key="6">
    <source>
        <dbReference type="Pfam" id="PF14500"/>
    </source>
</evidence>
<feature type="domain" description="MMS19 N-terminal" evidence="6">
    <location>
        <begin position="32"/>
        <end position="202"/>
    </location>
</feature>
<evidence type="ECO:0000313" key="7">
    <source>
        <dbReference type="EMBL" id="RXW13568.1"/>
    </source>
</evidence>
<dbReference type="Pfam" id="PF14500">
    <property type="entry name" value="MMS19_N"/>
    <property type="match status" value="1"/>
</dbReference>
<dbReference type="Pfam" id="PF12460">
    <property type="entry name" value="MMS19_C"/>
    <property type="match status" value="1"/>
</dbReference>
<evidence type="ECO:0000256" key="3">
    <source>
        <dbReference type="ARBA" id="ARBA00023242"/>
    </source>
</evidence>
<organism evidence="7 8">
    <name type="scientific">Candolleomyces aberdarensis</name>
    <dbReference type="NCBI Taxonomy" id="2316362"/>
    <lineage>
        <taxon>Eukaryota</taxon>
        <taxon>Fungi</taxon>
        <taxon>Dikarya</taxon>
        <taxon>Basidiomycota</taxon>
        <taxon>Agaricomycotina</taxon>
        <taxon>Agaricomycetes</taxon>
        <taxon>Agaricomycetidae</taxon>
        <taxon>Agaricales</taxon>
        <taxon>Agaricineae</taxon>
        <taxon>Psathyrellaceae</taxon>
        <taxon>Candolleomyces</taxon>
    </lineage>
</organism>
<dbReference type="GO" id="GO:0006281">
    <property type="term" value="P:DNA repair"/>
    <property type="evidence" value="ECO:0007669"/>
    <property type="project" value="UniProtKB-UniRule"/>
</dbReference>
<keyword evidence="8" id="KW-1185">Reference proteome</keyword>
<name>A0A4V1Q221_9AGAR</name>
<dbReference type="InterPro" id="IPR024687">
    <property type="entry name" value="MMS19_C"/>
</dbReference>
<keyword evidence="2" id="KW-0677">Repeat</keyword>
<dbReference type="STRING" id="2316362.A0A4V1Q221"/>
<evidence type="ECO:0000259" key="5">
    <source>
        <dbReference type="Pfam" id="PF12460"/>
    </source>
</evidence>
<comment type="caution">
    <text evidence="7">The sequence shown here is derived from an EMBL/GenBank/DDBJ whole genome shotgun (WGS) entry which is preliminary data.</text>
</comment>
<dbReference type="EMBL" id="SDEE01000880">
    <property type="protein sequence ID" value="RXW13568.1"/>
    <property type="molecule type" value="Genomic_DNA"/>
</dbReference>
<dbReference type="GO" id="GO:0097361">
    <property type="term" value="C:cytosolic [4Fe-4S] assembly targeting complex"/>
    <property type="evidence" value="ECO:0007669"/>
    <property type="project" value="UniProtKB-UniRule"/>
</dbReference>
<protein>
    <recommendedName>
        <fullName evidence="4">MMS19 nucleotide excision repair protein</fullName>
    </recommendedName>
</protein>
<gene>
    <name evidence="7" type="ORF">EST38_g12285</name>
</gene>
<dbReference type="SUPFAM" id="SSF48371">
    <property type="entry name" value="ARM repeat"/>
    <property type="match status" value="1"/>
</dbReference>
<dbReference type="InterPro" id="IPR016024">
    <property type="entry name" value="ARM-type_fold"/>
</dbReference>
<dbReference type="GO" id="GO:0051604">
    <property type="term" value="P:protein maturation"/>
    <property type="evidence" value="ECO:0007669"/>
    <property type="project" value="UniProtKB-UniRule"/>
</dbReference>
<comment type="subcellular location">
    <subcellularLocation>
        <location evidence="1 4">Nucleus</location>
    </subcellularLocation>
</comment>
<evidence type="ECO:0000256" key="4">
    <source>
        <dbReference type="RuleBase" id="RU367072"/>
    </source>
</evidence>
<dbReference type="Proteomes" id="UP000290288">
    <property type="component" value="Unassembled WGS sequence"/>
</dbReference>
<dbReference type="OrthoDB" id="342900at2759"/>
<comment type="similarity">
    <text evidence="4">Belongs to the MET18/MMS19 family.</text>
</comment>
<sequence>MLEPYEHFARPPKFGEISNIRRSRDYHYYRITKALTQNHRFKVFTIVDTLMANHREVLKAMGVKFLDGYAKFCDGEKDPRNLVLIFAIDRVILIEFDISERVQTLYDVIFCYFPITFRPPPNNPGGITADDLRVSLRAVVSATPLFGTLAIPHYLENLVAVGRPAKKDILETIAVCLPVYGPQVARSFARKLWNSLKLEVFQPVDPITEELAVKAIQVLIKTIYSSEKEEAQTDVQGLAKDACEECITILPQFIEAARDSMSSDLTGDVPLLPYKDDVLGALSGGLKAHNLRIASLTGLKGMVTTERLLTDQELGFIVHSVNEIMQDHPDQFDDISDGILELLSTISEVCPRQVVEQTLPILFSSLPDSAPPREAASERAQIWKTLSYLQTLCTEPELFEVLVIRLTTKLELLCSRSGSEADPEPSAGYAHAILKTLANTLSRKLTKNHTDVAKYLDRLVVRVFNIFVYAAFTAEGDKRPMIISDHRLLEAAALCTTSVVRSLPTP</sequence>
<reference evidence="7 8" key="1">
    <citation type="submission" date="2019-01" db="EMBL/GenBank/DDBJ databases">
        <title>Draft genome sequence of Psathyrella aberdarensis IHI B618.</title>
        <authorList>
            <person name="Buettner E."/>
            <person name="Kellner H."/>
        </authorList>
    </citation>
    <scope>NUCLEOTIDE SEQUENCE [LARGE SCALE GENOMIC DNA]</scope>
    <source>
        <strain evidence="7 8">IHI B618</strain>
    </source>
</reference>
<keyword evidence="4" id="KW-0234">DNA repair</keyword>
<feature type="domain" description="MMS19 C-terminal" evidence="5">
    <location>
        <begin position="385"/>
        <end position="505"/>
    </location>
</feature>
<evidence type="ECO:0000256" key="2">
    <source>
        <dbReference type="ARBA" id="ARBA00022737"/>
    </source>
</evidence>
<keyword evidence="4" id="KW-0227">DNA damage</keyword>
<proteinExistence type="inferred from homology"/>
<evidence type="ECO:0000256" key="1">
    <source>
        <dbReference type="ARBA" id="ARBA00004123"/>
    </source>
</evidence>
<evidence type="ECO:0000313" key="8">
    <source>
        <dbReference type="Proteomes" id="UP000290288"/>
    </source>
</evidence>
<dbReference type="InterPro" id="IPR029240">
    <property type="entry name" value="MMS19_N"/>
</dbReference>
<dbReference type="AlphaFoldDB" id="A0A4V1Q221"/>
<accession>A0A4V1Q221</accession>
<dbReference type="PANTHER" id="PTHR12891:SF0">
    <property type="entry name" value="MMS19 NUCLEOTIDE EXCISION REPAIR PROTEIN HOMOLOG"/>
    <property type="match status" value="1"/>
</dbReference>
<dbReference type="PANTHER" id="PTHR12891">
    <property type="entry name" value="DNA REPAIR/TRANSCRIPTION PROTEIN MET18/MMS19"/>
    <property type="match status" value="1"/>
</dbReference>
<dbReference type="GO" id="GO:0016226">
    <property type="term" value="P:iron-sulfur cluster assembly"/>
    <property type="evidence" value="ECO:0007669"/>
    <property type="project" value="UniProtKB-UniRule"/>
</dbReference>
<dbReference type="GO" id="GO:0005634">
    <property type="term" value="C:nucleus"/>
    <property type="evidence" value="ECO:0007669"/>
    <property type="project" value="UniProtKB-SubCell"/>
</dbReference>